<dbReference type="PANTHER" id="PTHR15573:SF0">
    <property type="entry name" value="G-PROTEIN COUPLED RECEPTOR 160-RELATED"/>
    <property type="match status" value="1"/>
</dbReference>
<feature type="transmembrane region" description="Helical" evidence="1">
    <location>
        <begin position="20"/>
        <end position="40"/>
    </location>
</feature>
<keyword evidence="1" id="KW-0812">Transmembrane</keyword>
<dbReference type="InParanoid" id="A0A3Q3LE38"/>
<protein>
    <submittedName>
        <fullName evidence="2">Uncharacterized protein</fullName>
    </submittedName>
</protein>
<dbReference type="GO" id="GO:0005886">
    <property type="term" value="C:plasma membrane"/>
    <property type="evidence" value="ECO:0007669"/>
    <property type="project" value="TreeGrafter"/>
</dbReference>
<dbReference type="PANTHER" id="PTHR15573">
    <property type="entry name" value="G-PROTEIN COUPLED RECEPTOR 160-RELATED"/>
    <property type="match status" value="1"/>
</dbReference>
<keyword evidence="1" id="KW-0472">Membrane</keyword>
<feature type="transmembrane region" description="Helical" evidence="1">
    <location>
        <begin position="124"/>
        <end position="144"/>
    </location>
</feature>
<feature type="transmembrane region" description="Helical" evidence="1">
    <location>
        <begin position="217"/>
        <end position="234"/>
    </location>
</feature>
<evidence type="ECO:0000313" key="2">
    <source>
        <dbReference type="Ensembl" id="ENSLBEP00000007225.1"/>
    </source>
</evidence>
<feature type="transmembrane region" description="Helical" evidence="1">
    <location>
        <begin position="79"/>
        <end position="103"/>
    </location>
</feature>
<proteinExistence type="predicted"/>
<dbReference type="Proteomes" id="UP000261660">
    <property type="component" value="Unplaced"/>
</dbReference>
<keyword evidence="1" id="KW-1133">Transmembrane helix</keyword>
<organism evidence="2 3">
    <name type="scientific">Labrus bergylta</name>
    <name type="common">ballan wrasse</name>
    <dbReference type="NCBI Taxonomy" id="56723"/>
    <lineage>
        <taxon>Eukaryota</taxon>
        <taxon>Metazoa</taxon>
        <taxon>Chordata</taxon>
        <taxon>Craniata</taxon>
        <taxon>Vertebrata</taxon>
        <taxon>Euteleostomi</taxon>
        <taxon>Actinopterygii</taxon>
        <taxon>Neopterygii</taxon>
        <taxon>Teleostei</taxon>
        <taxon>Neoteleostei</taxon>
        <taxon>Acanthomorphata</taxon>
        <taxon>Eupercaria</taxon>
        <taxon>Labriformes</taxon>
        <taxon>Labridae</taxon>
        <taxon>Labrus</taxon>
    </lineage>
</organism>
<name>A0A3Q3LE38_9LABR</name>
<evidence type="ECO:0000256" key="1">
    <source>
        <dbReference type="SAM" id="Phobius"/>
    </source>
</evidence>
<feature type="transmembrane region" description="Helical" evidence="1">
    <location>
        <begin position="254"/>
        <end position="271"/>
    </location>
</feature>
<dbReference type="AlphaFoldDB" id="A0A3Q3LE38"/>
<accession>A0A3Q3LE38</accession>
<sequence length="317" mass="36010">MLAVMEQWDMDTGCHIDKTAMYLLLMILKLVLDALVFYLCCQKLYTLFLNMCSLSLVLFDLLLVIFMATVWILGTEKSLVSPCFVLANASAAYGALPLPMMFLGFLDYCLQDASPCNQRPFCKLVGNAILTLLVWILAITYTFGHVQSERVELDNAKVVLVCKVDMSTVIKYFVSGLFMAVICMMLPFCSMIPRWVKEADRISENYLEDTNWPRPPLWFSLTLGFGLFWLPYLAVSVACMCFGMEIPGYLSVNILWLECANSLLLGLVFWAKSKMQGPYSQLPENVCSWNVFWVSGKCCMLPVSLSAHSPEWIIFWH</sequence>
<dbReference type="InterPro" id="IPR042353">
    <property type="entry name" value="GPR160"/>
</dbReference>
<dbReference type="GO" id="GO:0043235">
    <property type="term" value="C:receptor complex"/>
    <property type="evidence" value="ECO:0007669"/>
    <property type="project" value="TreeGrafter"/>
</dbReference>
<feature type="transmembrane region" description="Helical" evidence="1">
    <location>
        <begin position="173"/>
        <end position="196"/>
    </location>
</feature>
<keyword evidence="3" id="KW-1185">Reference proteome</keyword>
<dbReference type="GeneTree" id="ENSGT00940000171598"/>
<evidence type="ECO:0000313" key="3">
    <source>
        <dbReference type="Proteomes" id="UP000261660"/>
    </source>
</evidence>
<feature type="transmembrane region" description="Helical" evidence="1">
    <location>
        <begin position="47"/>
        <end position="73"/>
    </location>
</feature>
<reference evidence="2" key="2">
    <citation type="submission" date="2025-09" db="UniProtKB">
        <authorList>
            <consortium name="Ensembl"/>
        </authorList>
    </citation>
    <scope>IDENTIFICATION</scope>
</reference>
<dbReference type="Ensembl" id="ENSLBET00000007602.1">
    <property type="protein sequence ID" value="ENSLBEP00000007225.1"/>
    <property type="gene ID" value="ENSLBEG00000005597.1"/>
</dbReference>
<reference evidence="2" key="1">
    <citation type="submission" date="2025-08" db="UniProtKB">
        <authorList>
            <consortium name="Ensembl"/>
        </authorList>
    </citation>
    <scope>IDENTIFICATION</scope>
</reference>